<sequence length="193" mass="20529">MSKDLRHVPHKLHSALEMASAILDLPLTAPQREALALELTGPVRALIAEALADIGDDTPVRYAVNDVELAPGSGEFEVSEFAGCIARVGLDVDLDSPAGTVAAKVRRQPDVTGIEIRDAHTFGVTVDPQSLDAWRWWLHQFQIDPATVVLDGTVATATGTKSGATVHLRGDGVPAMYSDQDAASLMCLVEARP</sequence>
<comment type="caution">
    <text evidence="1">The sequence shown here is derived from an EMBL/GenBank/DDBJ whole genome shotgun (WGS) entry which is preliminary data.</text>
</comment>
<accession>A0ABU3M6V0</accession>
<protein>
    <recommendedName>
        <fullName evidence="3">Alkylmercury lyase</fullName>
    </recommendedName>
</protein>
<dbReference type="Proteomes" id="UP001257948">
    <property type="component" value="Unassembled WGS sequence"/>
</dbReference>
<organism evidence="1 2">
    <name type="scientific">Streptomyces justiciae</name>
    <dbReference type="NCBI Taxonomy" id="2780140"/>
    <lineage>
        <taxon>Bacteria</taxon>
        <taxon>Bacillati</taxon>
        <taxon>Actinomycetota</taxon>
        <taxon>Actinomycetes</taxon>
        <taxon>Kitasatosporales</taxon>
        <taxon>Streptomycetaceae</taxon>
        <taxon>Streptomyces</taxon>
    </lineage>
</organism>
<proteinExistence type="predicted"/>
<name>A0ABU3M6V0_9ACTN</name>
<dbReference type="RefSeq" id="WP_314207449.1">
    <property type="nucleotide sequence ID" value="NZ_JAVTLL010000045.1"/>
</dbReference>
<gene>
    <name evidence="1" type="ORF">RQC66_41665</name>
</gene>
<evidence type="ECO:0000313" key="2">
    <source>
        <dbReference type="Proteomes" id="UP001257948"/>
    </source>
</evidence>
<evidence type="ECO:0008006" key="3">
    <source>
        <dbReference type="Google" id="ProtNLM"/>
    </source>
</evidence>
<evidence type="ECO:0000313" key="1">
    <source>
        <dbReference type="EMBL" id="MDT7847251.1"/>
    </source>
</evidence>
<dbReference type="EMBL" id="JAVTLL010000045">
    <property type="protein sequence ID" value="MDT7847251.1"/>
    <property type="molecule type" value="Genomic_DNA"/>
</dbReference>
<keyword evidence="2" id="KW-1185">Reference proteome</keyword>
<reference evidence="2" key="1">
    <citation type="submission" date="2023-07" db="EMBL/GenBank/DDBJ databases">
        <title>Draft genome sequence of the endophytic actinobacterium Streptomyces justiciae WPN32, a potential antibiotic producer.</title>
        <authorList>
            <person name="Yasawong M."/>
            <person name="Pana W."/>
            <person name="Ganta P."/>
            <person name="Santapan N."/>
            <person name="Songngamsuk T."/>
            <person name="Phatcharaharikarn M."/>
            <person name="Kerdtoob S."/>
            <person name="Nantapong N."/>
        </authorList>
    </citation>
    <scope>NUCLEOTIDE SEQUENCE [LARGE SCALE GENOMIC DNA]</scope>
    <source>
        <strain evidence="2">WPN32</strain>
    </source>
</reference>